<feature type="transmembrane region" description="Helical" evidence="1">
    <location>
        <begin position="108"/>
        <end position="128"/>
    </location>
</feature>
<dbReference type="InterPro" id="IPR056543">
    <property type="entry name" value="Ig-like_POM152_9th"/>
</dbReference>
<feature type="domain" description="Nucleoporin POM152 immunoglobulin-like" evidence="2">
    <location>
        <begin position="545"/>
        <end position="658"/>
    </location>
</feature>
<dbReference type="Pfam" id="PF24519">
    <property type="entry name" value="Ig-like_Pom152_1"/>
    <property type="match status" value="1"/>
</dbReference>
<feature type="transmembrane region" description="Helical" evidence="1">
    <location>
        <begin position="34"/>
        <end position="54"/>
    </location>
</feature>
<dbReference type="STRING" id="45354.A0A1L0BCZ2"/>
<keyword evidence="1" id="KW-0812">Transmembrane</keyword>
<keyword evidence="1" id="KW-0472">Membrane</keyword>
<dbReference type="GO" id="GO:0006999">
    <property type="term" value="P:nuclear pore organization"/>
    <property type="evidence" value="ECO:0007669"/>
    <property type="project" value="TreeGrafter"/>
</dbReference>
<dbReference type="PANTHER" id="PTHR28206:SF1">
    <property type="entry name" value="NUCLEOPORIN POM152"/>
    <property type="match status" value="1"/>
</dbReference>
<evidence type="ECO:0000259" key="6">
    <source>
        <dbReference type="Pfam" id="PF24527"/>
    </source>
</evidence>
<feature type="transmembrane region" description="Helical" evidence="1">
    <location>
        <begin position="74"/>
        <end position="96"/>
    </location>
</feature>
<evidence type="ECO:0000259" key="3">
    <source>
        <dbReference type="Pfam" id="PF24097"/>
    </source>
</evidence>
<evidence type="ECO:0000259" key="4">
    <source>
        <dbReference type="Pfam" id="PF24312"/>
    </source>
</evidence>
<dbReference type="InterPro" id="IPR056544">
    <property type="entry name" value="Ig_POM152"/>
</dbReference>
<dbReference type="InterPro" id="IPR056541">
    <property type="entry name" value="Ig-like_POM152"/>
</dbReference>
<dbReference type="InterPro" id="IPR056540">
    <property type="entry name" value="TMD_POM152"/>
</dbReference>
<dbReference type="Pfam" id="PF23664">
    <property type="entry name" value="Ig_Pom152"/>
    <property type="match status" value="2"/>
</dbReference>
<protein>
    <submittedName>
        <fullName evidence="7">CIC11C00000000020</fullName>
    </submittedName>
</protein>
<reference evidence="7 8" key="1">
    <citation type="submission" date="2016-10" db="EMBL/GenBank/DDBJ databases">
        <authorList>
            <person name="de Groot N.N."/>
        </authorList>
    </citation>
    <scope>NUCLEOTIDE SEQUENCE [LARGE SCALE GENOMIC DNA]</scope>
    <source>
        <strain evidence="7 8">CBS 141442</strain>
    </source>
</reference>
<dbReference type="GO" id="GO:0017056">
    <property type="term" value="F:structural constituent of nuclear pore"/>
    <property type="evidence" value="ECO:0007669"/>
    <property type="project" value="InterPro"/>
</dbReference>
<accession>A0A1L0BCZ2</accession>
<organism evidence="7 8">
    <name type="scientific">Sungouiella intermedia</name>
    <dbReference type="NCBI Taxonomy" id="45354"/>
    <lineage>
        <taxon>Eukaryota</taxon>
        <taxon>Fungi</taxon>
        <taxon>Dikarya</taxon>
        <taxon>Ascomycota</taxon>
        <taxon>Saccharomycotina</taxon>
        <taxon>Pichiomycetes</taxon>
        <taxon>Metschnikowiaceae</taxon>
        <taxon>Sungouiella</taxon>
    </lineage>
</organism>
<evidence type="ECO:0000313" key="7">
    <source>
        <dbReference type="EMBL" id="SGZ49495.1"/>
    </source>
</evidence>
<feature type="domain" description="Nucleoporin POM152 N-terminal transmembrane" evidence="3">
    <location>
        <begin position="28"/>
        <end position="130"/>
    </location>
</feature>
<dbReference type="EMBL" id="LT635757">
    <property type="protein sequence ID" value="SGZ49495.1"/>
    <property type="molecule type" value="Genomic_DNA"/>
</dbReference>
<evidence type="ECO:0000256" key="1">
    <source>
        <dbReference type="SAM" id="Phobius"/>
    </source>
</evidence>
<feature type="domain" description="Nucleoporin POM152 immunoglobulin-like" evidence="2">
    <location>
        <begin position="895"/>
        <end position="963"/>
    </location>
</feature>
<evidence type="ECO:0000313" key="8">
    <source>
        <dbReference type="Proteomes" id="UP000182334"/>
    </source>
</evidence>
<keyword evidence="1" id="KW-1133">Transmembrane helix</keyword>
<evidence type="ECO:0000259" key="5">
    <source>
        <dbReference type="Pfam" id="PF24519"/>
    </source>
</evidence>
<feature type="domain" description="Nucleoporin POM152 Ig-like" evidence="4">
    <location>
        <begin position="773"/>
        <end position="852"/>
    </location>
</feature>
<dbReference type="GO" id="GO:0070762">
    <property type="term" value="C:nuclear pore transmembrane ring"/>
    <property type="evidence" value="ECO:0007669"/>
    <property type="project" value="TreeGrafter"/>
</dbReference>
<feature type="domain" description="Nucleoporin POM152 ninth Ig-like" evidence="6">
    <location>
        <begin position="1093"/>
        <end position="1165"/>
    </location>
</feature>
<evidence type="ECO:0000259" key="2">
    <source>
        <dbReference type="Pfam" id="PF23664"/>
    </source>
</evidence>
<gene>
    <name evidence="7" type="ORF">SAMEA4029010_CIC11G00000000020</name>
</gene>
<dbReference type="GO" id="GO:0006606">
    <property type="term" value="P:protein import into nucleus"/>
    <property type="evidence" value="ECO:0007669"/>
    <property type="project" value="TreeGrafter"/>
</dbReference>
<feature type="domain" description="Nucleoporin POM152 Ig-like" evidence="4">
    <location>
        <begin position="446"/>
        <end position="536"/>
    </location>
</feature>
<dbReference type="Pfam" id="PF24527">
    <property type="entry name" value="Ig-like_Pom152_9"/>
    <property type="match status" value="1"/>
</dbReference>
<keyword evidence="8" id="KW-1185">Reference proteome</keyword>
<proteinExistence type="predicted"/>
<dbReference type="Proteomes" id="UP000182334">
    <property type="component" value="Chromosome II"/>
</dbReference>
<dbReference type="InterPro" id="IPR056542">
    <property type="entry name" value="Ig-like_POM152_1st"/>
</dbReference>
<name>A0A1L0BCZ2_9ASCO</name>
<feature type="domain" description="Nucleoporin POM152 first Ig-like" evidence="5">
    <location>
        <begin position="185"/>
        <end position="304"/>
    </location>
</feature>
<dbReference type="InterPro" id="IPR037701">
    <property type="entry name" value="Pom152"/>
</dbReference>
<sequence>MNRPNIQESEERVSDDDHSTLIPEHIVDAASQRIFLVSIFVVIQCWKIYDVLLVKADLFALSTAARLESAPDLTFTSLNNFTFVIKYVLIDGLFLWSLPMLNVPLLSFGPFVTLLLTVLVNIFTFLLASNTALPLLSGIVVPVWNTIFKHKELNIVGDSVLPQKVIDMNAHFKGKYTIHYLPASSVTLNPFHYEGLCLDVQPESSYSRYVRVPIEFNTTTDIATMQLQHISPSNSMTLLNYTSRDIAKLLKRDYAHLHKLLDHKNDGRIFYVEVELRNPGKYRIHTVTDSNGMNIRPYKSDFTVGNCPSAKFVYPEAELAYTNIKCVLKDNTFQPEWLLPLLSTYGVFPLSVEVMTKFNGKMINKFNTTLQSENISPGLKWLEAEKMTRNSLEQEILRNPLVFRTGNSGKFEFQLLSVQDKLGIRREYNPASKDHDINFPIVTKESASLKLVDRSPDSPLLLGQTKTLHLDTKQIIQLPLKVAIQFQDERNASEKKILTFDFNDAEDFHQGIKIDQPGLYSLVEGKDSFCPCEVDKGLIVPIMTPRVPTVVIKGEPISDRCVGTVGFEFDLKFTGKPPFEVLYEVFKNLSGFLKPILSERGLRQHTKRTQSDQYRFDYRPRQEGNYVLIFKSLKDVYYHNNPVAIPEAENTFSTYFHQKSRYTFFKDSRQTHQEINLCKGGAILAPIHFEGNFPFLFTYEIVDINTKKVLVSQKIKDYYQDSFKVSSPNFDRGGNYEIVVKGATDNLGCPVASLKSESFVINARSDLPAVLFKKSETFKIIEGDSVEIPLVVKSSVGRTSSDLIKYTHTDGDGNEKEVLLSGSNILRVSKEGTYRLSSFSNKGCDGTVKKDEAIQVEYYPKPSMTFHPEAGDVDKPTTSSFISLKPVCQDAPRDLKLKLTGKPPFVVAYLINYPHGKTKSSSMVIESNEISIPLTLKRKGVYEHMFTAVYDSRYTQDNLKRINHKDSFSTIRYEVQGSPNLHVDKTHMQFCENQISEDRFSASLPITFEGRYPFELSGSIQNSNGDILDKFEVHNVNTPSVDLSELKLSKPLLSLLSVGEYIIAFQGITDANKCHLKQLFSQNTVRISITQVPTILKQNPKDYYCVGEHIAYNMSGIAPFTLFYEFNGQMRKAEQGHDFVRLASRPGELTIHALKDSSASLCLVNYTANDNVFEKLKLEVRDLPSVEISQGDSIIKNLHEGDKTEIIFKFTGVPPFLVTYVRTLGDEEGLHKRRKSIKPQAKHPRRVAETKTVKDIWDYEHTEIVGLEGTYEAIMVADAFCKASRDINEIL</sequence>
<dbReference type="OrthoDB" id="10253254at2759"/>
<dbReference type="Pfam" id="PF24097">
    <property type="entry name" value="TMD_POM152"/>
    <property type="match status" value="1"/>
</dbReference>
<dbReference type="PANTHER" id="PTHR28206">
    <property type="entry name" value="NUCLEOPORIN POM152"/>
    <property type="match status" value="1"/>
</dbReference>
<dbReference type="Pfam" id="PF24312">
    <property type="entry name" value="Ig-like_POM152"/>
    <property type="match status" value="2"/>
</dbReference>